<organism evidence="8 9">
    <name type="scientific">Cyclotella cryptica</name>
    <dbReference type="NCBI Taxonomy" id="29204"/>
    <lineage>
        <taxon>Eukaryota</taxon>
        <taxon>Sar</taxon>
        <taxon>Stramenopiles</taxon>
        <taxon>Ochrophyta</taxon>
        <taxon>Bacillariophyta</taxon>
        <taxon>Coscinodiscophyceae</taxon>
        <taxon>Thalassiosirophycidae</taxon>
        <taxon>Stephanodiscales</taxon>
        <taxon>Stephanodiscaceae</taxon>
        <taxon>Cyclotella</taxon>
    </lineage>
</organism>
<dbReference type="PANTHER" id="PTHR22950">
    <property type="entry name" value="AMINO ACID TRANSPORTER"/>
    <property type="match status" value="1"/>
</dbReference>
<dbReference type="AlphaFoldDB" id="A0ABD3P476"/>
<sequence>MDNENGRLLHSSNSYGSTGGDVSGDDDNFRSIHSLNSSGLRSSLGKSISKSIRRMQDKMRSFRASVRDMGGTCTMSNEMFNLVKNLIGAGAFGIPSGFAAIANGSRSNFTMLPAGGIILLMALIFSYYFILVGRVCKMTGSASYREAWDMTAGKSSNMMKQLSFLVPLAVILMAGLGNLAYSMMLADTTHSLAARWGYSVSRTASLLYVTVFVLLPLCMVKKLSVLAPFSAVGTGGIAFTVVVMAVRCFDGTYDSTKSGKYLDSSVKSTPLFVEGAPPPLGSNALLLMCMCFMAFFCHYNAPRYYIELKTNTIPRFSQVTNVSFGISALIYFLIGALGYFTFGANTDGFILNNYSQTDDLASACRFAIAIALIFTYPLPFIGTRDGILDLFSIGAEWQTSTNLNALTVGMLTMFTVMAYKFTDLGLVNAVGGAAFGTAVVFVFPSIMFYSAVKQLQDDASFWIRCESVLVMALMCVGIVMGAIGVMVVVAD</sequence>
<keyword evidence="2 6" id="KW-0812">Transmembrane</keyword>
<gene>
    <name evidence="8" type="ORF">HJC23_005287</name>
</gene>
<evidence type="ECO:0000313" key="9">
    <source>
        <dbReference type="Proteomes" id="UP001516023"/>
    </source>
</evidence>
<dbReference type="PANTHER" id="PTHR22950:SF652">
    <property type="entry name" value="TRANSMEMBRANE AMINO ACID TRANSPORTER FAMILY PROTEIN"/>
    <property type="match status" value="1"/>
</dbReference>
<feature type="transmembrane region" description="Helical" evidence="6">
    <location>
        <begin position="196"/>
        <end position="218"/>
    </location>
</feature>
<evidence type="ECO:0000256" key="3">
    <source>
        <dbReference type="ARBA" id="ARBA00022989"/>
    </source>
</evidence>
<keyword evidence="3 6" id="KW-1133">Transmembrane helix</keyword>
<keyword evidence="4 6" id="KW-0472">Membrane</keyword>
<feature type="transmembrane region" description="Helical" evidence="6">
    <location>
        <begin position="322"/>
        <end position="340"/>
    </location>
</feature>
<protein>
    <recommendedName>
        <fullName evidence="7">Amino acid transporter transmembrane domain-containing protein</fullName>
    </recommendedName>
</protein>
<evidence type="ECO:0000256" key="1">
    <source>
        <dbReference type="ARBA" id="ARBA00004141"/>
    </source>
</evidence>
<feature type="transmembrane region" description="Helical" evidence="6">
    <location>
        <begin position="403"/>
        <end position="421"/>
    </location>
</feature>
<dbReference type="Pfam" id="PF01490">
    <property type="entry name" value="Aa_trans"/>
    <property type="match status" value="1"/>
</dbReference>
<dbReference type="Proteomes" id="UP001516023">
    <property type="component" value="Unassembled WGS sequence"/>
</dbReference>
<evidence type="ECO:0000313" key="8">
    <source>
        <dbReference type="EMBL" id="KAL3782584.1"/>
    </source>
</evidence>
<feature type="transmembrane region" description="Helical" evidence="6">
    <location>
        <begin position="85"/>
        <end position="105"/>
    </location>
</feature>
<feature type="transmembrane region" description="Helical" evidence="6">
    <location>
        <begin position="427"/>
        <end position="449"/>
    </location>
</feature>
<dbReference type="EMBL" id="JABMIG020000282">
    <property type="protein sequence ID" value="KAL3782584.1"/>
    <property type="molecule type" value="Genomic_DNA"/>
</dbReference>
<comment type="subcellular location">
    <subcellularLocation>
        <location evidence="1">Membrane</location>
        <topology evidence="1">Multi-pass membrane protein</topology>
    </subcellularLocation>
</comment>
<accession>A0ABD3P476</accession>
<evidence type="ECO:0000259" key="7">
    <source>
        <dbReference type="Pfam" id="PF01490"/>
    </source>
</evidence>
<evidence type="ECO:0000256" key="6">
    <source>
        <dbReference type="SAM" id="Phobius"/>
    </source>
</evidence>
<feature type="transmembrane region" description="Helical" evidence="6">
    <location>
        <begin position="469"/>
        <end position="490"/>
    </location>
</feature>
<feature type="transmembrane region" description="Helical" evidence="6">
    <location>
        <begin position="164"/>
        <end position="184"/>
    </location>
</feature>
<proteinExistence type="predicted"/>
<name>A0ABD3P476_9STRA</name>
<keyword evidence="9" id="KW-1185">Reference proteome</keyword>
<evidence type="ECO:0000256" key="5">
    <source>
        <dbReference type="SAM" id="MobiDB-lite"/>
    </source>
</evidence>
<feature type="domain" description="Amino acid transporter transmembrane" evidence="7">
    <location>
        <begin position="74"/>
        <end position="488"/>
    </location>
</feature>
<reference evidence="8 9" key="1">
    <citation type="journal article" date="2020" name="G3 (Bethesda)">
        <title>Improved Reference Genome for Cyclotella cryptica CCMP332, a Model for Cell Wall Morphogenesis, Salinity Adaptation, and Lipid Production in Diatoms (Bacillariophyta).</title>
        <authorList>
            <person name="Roberts W.R."/>
            <person name="Downey K.M."/>
            <person name="Ruck E.C."/>
            <person name="Traller J.C."/>
            <person name="Alverson A.J."/>
        </authorList>
    </citation>
    <scope>NUCLEOTIDE SEQUENCE [LARGE SCALE GENOMIC DNA]</scope>
    <source>
        <strain evidence="8 9">CCMP332</strain>
    </source>
</reference>
<dbReference type="InterPro" id="IPR013057">
    <property type="entry name" value="AA_transpt_TM"/>
</dbReference>
<feature type="transmembrane region" description="Helical" evidence="6">
    <location>
        <begin position="111"/>
        <end position="131"/>
    </location>
</feature>
<evidence type="ECO:0000256" key="4">
    <source>
        <dbReference type="ARBA" id="ARBA00023136"/>
    </source>
</evidence>
<dbReference type="GO" id="GO:0016020">
    <property type="term" value="C:membrane"/>
    <property type="evidence" value="ECO:0007669"/>
    <property type="project" value="UniProtKB-SubCell"/>
</dbReference>
<feature type="transmembrane region" description="Helical" evidence="6">
    <location>
        <begin position="225"/>
        <end position="246"/>
    </location>
</feature>
<feature type="transmembrane region" description="Helical" evidence="6">
    <location>
        <begin position="280"/>
        <end position="301"/>
    </location>
</feature>
<comment type="caution">
    <text evidence="8">The sequence shown here is derived from an EMBL/GenBank/DDBJ whole genome shotgun (WGS) entry which is preliminary data.</text>
</comment>
<feature type="transmembrane region" description="Helical" evidence="6">
    <location>
        <begin position="360"/>
        <end position="382"/>
    </location>
</feature>
<evidence type="ECO:0000256" key="2">
    <source>
        <dbReference type="ARBA" id="ARBA00022692"/>
    </source>
</evidence>
<feature type="region of interest" description="Disordered" evidence="5">
    <location>
        <begin position="1"/>
        <end position="22"/>
    </location>
</feature>